<keyword evidence="4 6" id="KW-1133">Transmembrane helix</keyword>
<feature type="transmembrane region" description="Helical" evidence="6">
    <location>
        <begin position="154"/>
        <end position="175"/>
    </location>
</feature>
<evidence type="ECO:0000256" key="2">
    <source>
        <dbReference type="ARBA" id="ARBA00007362"/>
    </source>
</evidence>
<evidence type="ECO:0000259" key="7">
    <source>
        <dbReference type="Pfam" id="PF00892"/>
    </source>
</evidence>
<feature type="transmembrane region" description="Helical" evidence="6">
    <location>
        <begin position="275"/>
        <end position="292"/>
    </location>
</feature>
<name>A0A1M6G9K0_9FLAO</name>
<dbReference type="STRING" id="558155.SAMN04487911_11079"/>
<dbReference type="OrthoDB" id="9812547at2"/>
<feature type="transmembrane region" description="Helical" evidence="6">
    <location>
        <begin position="70"/>
        <end position="92"/>
    </location>
</feature>
<evidence type="ECO:0000256" key="3">
    <source>
        <dbReference type="ARBA" id="ARBA00022692"/>
    </source>
</evidence>
<dbReference type="SUPFAM" id="SSF103481">
    <property type="entry name" value="Multidrug resistance efflux transporter EmrE"/>
    <property type="match status" value="2"/>
</dbReference>
<dbReference type="EMBL" id="FQYX01000010">
    <property type="protein sequence ID" value="SHJ06599.1"/>
    <property type="molecule type" value="Genomic_DNA"/>
</dbReference>
<comment type="similarity">
    <text evidence="2">Belongs to the EamA transporter family.</text>
</comment>
<dbReference type="Pfam" id="PF00892">
    <property type="entry name" value="EamA"/>
    <property type="match status" value="2"/>
</dbReference>
<keyword evidence="5 6" id="KW-0472">Membrane</keyword>
<dbReference type="Proteomes" id="UP000184231">
    <property type="component" value="Unassembled WGS sequence"/>
</dbReference>
<keyword evidence="3 6" id="KW-0812">Transmembrane</keyword>
<feature type="transmembrane region" description="Helical" evidence="6">
    <location>
        <begin position="125"/>
        <end position="142"/>
    </location>
</feature>
<keyword evidence="9" id="KW-1185">Reference proteome</keyword>
<dbReference type="PANTHER" id="PTHR32322:SF2">
    <property type="entry name" value="EAMA DOMAIN-CONTAINING PROTEIN"/>
    <property type="match status" value="1"/>
</dbReference>
<feature type="transmembrane region" description="Helical" evidence="6">
    <location>
        <begin position="38"/>
        <end position="58"/>
    </location>
</feature>
<dbReference type="InterPro" id="IPR037185">
    <property type="entry name" value="EmrE-like"/>
</dbReference>
<dbReference type="InterPro" id="IPR050638">
    <property type="entry name" value="AA-Vitamin_Transporters"/>
</dbReference>
<dbReference type="GO" id="GO:0016020">
    <property type="term" value="C:membrane"/>
    <property type="evidence" value="ECO:0007669"/>
    <property type="project" value="UniProtKB-SubCell"/>
</dbReference>
<evidence type="ECO:0000256" key="4">
    <source>
        <dbReference type="ARBA" id="ARBA00022989"/>
    </source>
</evidence>
<accession>A0A1M6G9K0</accession>
<organism evidence="8 9">
    <name type="scientific">Arenibacter nanhaiticus</name>
    <dbReference type="NCBI Taxonomy" id="558155"/>
    <lineage>
        <taxon>Bacteria</taxon>
        <taxon>Pseudomonadati</taxon>
        <taxon>Bacteroidota</taxon>
        <taxon>Flavobacteriia</taxon>
        <taxon>Flavobacteriales</taxon>
        <taxon>Flavobacteriaceae</taxon>
        <taxon>Arenibacter</taxon>
    </lineage>
</organism>
<feature type="domain" description="EamA" evidence="7">
    <location>
        <begin position="10"/>
        <end position="142"/>
    </location>
</feature>
<feature type="transmembrane region" description="Helical" evidence="6">
    <location>
        <begin position="221"/>
        <end position="242"/>
    </location>
</feature>
<feature type="domain" description="EamA" evidence="7">
    <location>
        <begin position="155"/>
        <end position="293"/>
    </location>
</feature>
<gene>
    <name evidence="8" type="ORF">SAMN04487911_11079</name>
</gene>
<proteinExistence type="inferred from homology"/>
<evidence type="ECO:0000313" key="8">
    <source>
        <dbReference type="EMBL" id="SHJ06599.1"/>
    </source>
</evidence>
<comment type="subcellular location">
    <subcellularLocation>
        <location evidence="1">Membrane</location>
        <topology evidence="1">Multi-pass membrane protein</topology>
    </subcellularLocation>
</comment>
<protein>
    <submittedName>
        <fullName evidence="8">Permease of the drug/metabolite transporter (DMT) superfamily</fullName>
    </submittedName>
</protein>
<feature type="transmembrane region" description="Helical" evidence="6">
    <location>
        <begin position="98"/>
        <end position="118"/>
    </location>
</feature>
<dbReference type="PANTHER" id="PTHR32322">
    <property type="entry name" value="INNER MEMBRANE TRANSPORTER"/>
    <property type="match status" value="1"/>
</dbReference>
<feature type="transmembrane region" description="Helical" evidence="6">
    <location>
        <begin position="7"/>
        <end position="26"/>
    </location>
</feature>
<sequence>MEKSKNTTLIVLAFFSIYVIWGSTYLLNKIAVSELPPFMLAAIRFISAGSLIFVLCKIMGISTKISKRQLLNTTLAGFLFLSFGNGVVVWALRFVDSGFAALQISAQPLVVLLLMRILQNKKIQPMSIVGVVLGIIGIYLLVGQKEIVSQENAVWGMIMIFLCMLSWAYCSLFVAKADLPANYFVNTGYQMFLGGVILLLGSLLFGEQWSMPGDWSPKVQGAMLLLIVFGSIVAFTSFNYLLKSVSPEKVATSTYVNPIIALVLGWYFLEEQITLQSMIAAGILLTGVYFINTKKKMLLFSRFQNKGASALDTESNGKPQGFKE</sequence>
<evidence type="ECO:0000256" key="1">
    <source>
        <dbReference type="ARBA" id="ARBA00004141"/>
    </source>
</evidence>
<evidence type="ECO:0000256" key="6">
    <source>
        <dbReference type="SAM" id="Phobius"/>
    </source>
</evidence>
<feature type="transmembrane region" description="Helical" evidence="6">
    <location>
        <begin position="187"/>
        <end position="206"/>
    </location>
</feature>
<reference evidence="8 9" key="1">
    <citation type="submission" date="2016-11" db="EMBL/GenBank/DDBJ databases">
        <authorList>
            <person name="Jaros S."/>
            <person name="Januszkiewicz K."/>
            <person name="Wedrychowicz H."/>
        </authorList>
    </citation>
    <scope>NUCLEOTIDE SEQUENCE [LARGE SCALE GENOMIC DNA]</scope>
    <source>
        <strain evidence="8 9">CGMCC 1.8863</strain>
    </source>
</reference>
<dbReference type="AlphaFoldDB" id="A0A1M6G9K0"/>
<dbReference type="InterPro" id="IPR000620">
    <property type="entry name" value="EamA_dom"/>
</dbReference>
<evidence type="ECO:0000256" key="5">
    <source>
        <dbReference type="ARBA" id="ARBA00023136"/>
    </source>
</evidence>
<evidence type="ECO:0000313" key="9">
    <source>
        <dbReference type="Proteomes" id="UP000184231"/>
    </source>
</evidence>
<dbReference type="RefSeq" id="WP_072764313.1">
    <property type="nucleotide sequence ID" value="NZ_FQYX01000010.1"/>
</dbReference>
<feature type="transmembrane region" description="Helical" evidence="6">
    <location>
        <begin position="254"/>
        <end position="269"/>
    </location>
</feature>